<name>A0A6J4P8R2_9ACTN</name>
<feature type="compositionally biased region" description="Basic and acidic residues" evidence="1">
    <location>
        <begin position="42"/>
        <end position="56"/>
    </location>
</feature>
<evidence type="ECO:0000256" key="1">
    <source>
        <dbReference type="SAM" id="MobiDB-lite"/>
    </source>
</evidence>
<gene>
    <name evidence="2" type="ORF">AVDCRST_MAG75-2621</name>
</gene>
<reference evidence="2" key="1">
    <citation type="submission" date="2020-02" db="EMBL/GenBank/DDBJ databases">
        <authorList>
            <person name="Meier V. D."/>
        </authorList>
    </citation>
    <scope>NUCLEOTIDE SEQUENCE</scope>
    <source>
        <strain evidence="2">AVDCRST_MAG75</strain>
    </source>
</reference>
<feature type="region of interest" description="Disordered" evidence="1">
    <location>
        <begin position="42"/>
        <end position="62"/>
    </location>
</feature>
<organism evidence="2">
    <name type="scientific">uncultured Propionibacteriaceae bacterium</name>
    <dbReference type="NCBI Taxonomy" id="257457"/>
    <lineage>
        <taxon>Bacteria</taxon>
        <taxon>Bacillati</taxon>
        <taxon>Actinomycetota</taxon>
        <taxon>Actinomycetes</taxon>
        <taxon>Propionibacteriales</taxon>
        <taxon>Propionibacteriaceae</taxon>
        <taxon>environmental samples</taxon>
    </lineage>
</organism>
<dbReference type="AlphaFoldDB" id="A0A6J4P8R2"/>
<evidence type="ECO:0000313" key="2">
    <source>
        <dbReference type="EMBL" id="CAA9409030.1"/>
    </source>
</evidence>
<accession>A0A6J4P8R2</accession>
<sequence>MTTSPGPPPRLEASWRRFELTVPPGAWVVLVTVVVLTSRSTGHADDNSFLSGDDRGSSSATP</sequence>
<dbReference type="EMBL" id="CADCUO010000186">
    <property type="protein sequence ID" value="CAA9409030.1"/>
    <property type="molecule type" value="Genomic_DNA"/>
</dbReference>
<proteinExistence type="predicted"/>
<protein>
    <submittedName>
        <fullName evidence="2">Uncharacterized protein</fullName>
    </submittedName>
</protein>